<sequence length="61" mass="7371">MAISRERLDEILDRLSEDKLKLVEKYAETLIKEDEFDKDFEEAFEYGIKKYDKALKRLVDK</sequence>
<reference evidence="1 2" key="1">
    <citation type="journal article" date="2015" name="PLoS ONE">
        <title>Genome Sequence of Bacillus endophyticus and Analysis of Its Companion Mechanism in the Ketogulonigenium vulgare-Bacillus Strain Consortium.</title>
        <authorList>
            <person name="Jia N."/>
            <person name="Du J."/>
            <person name="Ding M.Z."/>
            <person name="Gao F."/>
            <person name="Yuan Y.J."/>
        </authorList>
    </citation>
    <scope>NUCLEOTIDE SEQUENCE [LARGE SCALE GENOMIC DNA]</scope>
    <source>
        <strain evidence="1 2">Hbe603</strain>
    </source>
</reference>
<dbReference type="PATRIC" id="fig|135735.6.peg.1532"/>
<dbReference type="AlphaFoldDB" id="A0A0H4KUI7"/>
<dbReference type="EMBL" id="CP011974">
    <property type="protein sequence ID" value="AKO91963.1"/>
    <property type="molecule type" value="Genomic_DNA"/>
</dbReference>
<dbReference type="RefSeq" id="WP_046216924.1">
    <property type="nucleotide sequence ID" value="NZ_CP011974.1"/>
</dbReference>
<name>A0A0H4KUI7_9BACI</name>
<dbReference type="KEGG" id="beo:BEH_07540"/>
<evidence type="ECO:0000313" key="1">
    <source>
        <dbReference type="EMBL" id="AKO91963.1"/>
    </source>
</evidence>
<organism evidence="1 2">
    <name type="scientific">Priestia filamentosa</name>
    <dbReference type="NCBI Taxonomy" id="1402861"/>
    <lineage>
        <taxon>Bacteria</taxon>
        <taxon>Bacillati</taxon>
        <taxon>Bacillota</taxon>
        <taxon>Bacilli</taxon>
        <taxon>Bacillales</taxon>
        <taxon>Bacillaceae</taxon>
        <taxon>Priestia</taxon>
    </lineage>
</organism>
<gene>
    <name evidence="1" type="ORF">BEH_07540</name>
</gene>
<protein>
    <submittedName>
        <fullName evidence="1">Uncharacterized protein</fullName>
    </submittedName>
</protein>
<dbReference type="Proteomes" id="UP000036202">
    <property type="component" value="Chromosome"/>
</dbReference>
<keyword evidence="2" id="KW-1185">Reference proteome</keyword>
<accession>A0A0H4KUI7</accession>
<evidence type="ECO:0000313" key="2">
    <source>
        <dbReference type="Proteomes" id="UP000036202"/>
    </source>
</evidence>
<proteinExistence type="predicted"/>
<reference evidence="2" key="2">
    <citation type="submission" date="2015-06" db="EMBL/GenBank/DDBJ databases">
        <title>Genome Sequence of Bacillus endophyticus and Analysis of its Companion Mechanism in the Ketogulonigenium vulgare-Bacillus strain Consortium.</title>
        <authorList>
            <person name="Jia N."/>
            <person name="Du J."/>
            <person name="Ding M.-Z."/>
            <person name="Gao F."/>
            <person name="Yuan Y.-J."/>
        </authorList>
    </citation>
    <scope>NUCLEOTIDE SEQUENCE [LARGE SCALE GENOMIC DNA]</scope>
    <source>
        <strain evidence="2">Hbe603</strain>
    </source>
</reference>